<dbReference type="RefSeq" id="WP_096163157.1">
    <property type="nucleotide sequence ID" value="NZ_BAAAIQ010000012.1"/>
</dbReference>
<gene>
    <name evidence="2" type="ORF">CIK66_03435</name>
</gene>
<proteinExistence type="predicted"/>
<feature type="transmembrane region" description="Helical" evidence="1">
    <location>
        <begin position="57"/>
        <end position="90"/>
    </location>
</feature>
<reference evidence="2 3" key="1">
    <citation type="journal article" date="2017" name="Elife">
        <title>Extensive horizontal gene transfer in cheese-associated bacteria.</title>
        <authorList>
            <person name="Bonham K.S."/>
            <person name="Wolfe B.E."/>
            <person name="Dutton R.J."/>
        </authorList>
    </citation>
    <scope>NUCLEOTIDE SEQUENCE [LARGE SCALE GENOMIC DNA]</scope>
    <source>
        <strain evidence="2 3">341_9</strain>
    </source>
</reference>
<keyword evidence="3" id="KW-1185">Reference proteome</keyword>
<keyword evidence="1" id="KW-0472">Membrane</keyword>
<dbReference type="GeneID" id="95325745"/>
<protein>
    <recommendedName>
        <fullName evidence="4">DUF4190 domain-containing protein</fullName>
    </recommendedName>
</protein>
<dbReference type="OrthoDB" id="4793971at2"/>
<evidence type="ECO:0000256" key="1">
    <source>
        <dbReference type="SAM" id="Phobius"/>
    </source>
</evidence>
<dbReference type="AlphaFoldDB" id="A0A2A3YMK3"/>
<evidence type="ECO:0008006" key="4">
    <source>
        <dbReference type="Google" id="ProtNLM"/>
    </source>
</evidence>
<accession>A0A2A3YMK3</accession>
<organism evidence="2 3">
    <name type="scientific">Brachybacterium alimentarium</name>
    <dbReference type="NCBI Taxonomy" id="47845"/>
    <lineage>
        <taxon>Bacteria</taxon>
        <taxon>Bacillati</taxon>
        <taxon>Actinomycetota</taxon>
        <taxon>Actinomycetes</taxon>
        <taxon>Micrococcales</taxon>
        <taxon>Dermabacteraceae</taxon>
        <taxon>Brachybacterium</taxon>
    </lineage>
</organism>
<keyword evidence="1" id="KW-0812">Transmembrane</keyword>
<feature type="transmembrane region" description="Helical" evidence="1">
    <location>
        <begin position="20"/>
        <end position="45"/>
    </location>
</feature>
<name>A0A2A3YMK3_9MICO</name>
<sequence>MPVQDPEHTVDRGSLQTSAIMLIVVGFLCGAMIPSVFGIIALVQLDSDSRSARQMTNIGWLIFWVLLGIGVLFIVGWLLVSLLMFGAVALPFVVGT</sequence>
<dbReference type="EMBL" id="NRGR01000006">
    <property type="protein sequence ID" value="PCC40449.1"/>
    <property type="molecule type" value="Genomic_DNA"/>
</dbReference>
<keyword evidence="1" id="KW-1133">Transmembrane helix</keyword>
<dbReference type="Proteomes" id="UP000218598">
    <property type="component" value="Unassembled WGS sequence"/>
</dbReference>
<evidence type="ECO:0000313" key="2">
    <source>
        <dbReference type="EMBL" id="PCC40449.1"/>
    </source>
</evidence>
<comment type="caution">
    <text evidence="2">The sequence shown here is derived from an EMBL/GenBank/DDBJ whole genome shotgun (WGS) entry which is preliminary data.</text>
</comment>
<evidence type="ECO:0000313" key="3">
    <source>
        <dbReference type="Proteomes" id="UP000218598"/>
    </source>
</evidence>